<protein>
    <submittedName>
        <fullName evidence="10">Integral membrane protein family I, putative</fullName>
    </submittedName>
</protein>
<name>A0A3B0MVN5_THEAN</name>
<evidence type="ECO:0000313" key="10">
    <source>
        <dbReference type="EMBL" id="SVP93482.1"/>
    </source>
</evidence>
<sequence>MTNRFDSKYDKSYLNKISDKKIKGARKYKYNLYTFIIITLLQIFVNYDIGLVPVSLNWIQEPYNFSSTELGIMGSFVNFAYVAMSPLMPYMFLKFSTQPLVTVGLTCNILSLGIYALSVNKYMFFVSKFCIGASQALFTTYYPIWVDTFAPKYHRNLWMSIIQGGIVIGMTFGYIITSAYSFLGDRGWRYSMLTQIIFGSVLVVLFYFIPKEFVNFDPSRDEHLDFDLCTCEKSNSNTTEMDSTNKSVCLSNTCDDLSEICYYKLRRYTVNIVLSKASTLAIKNNQLIERVYSTFHNSINKSEYSKCNKCFINNVKLYQETMNVKKLSVWSKFKLLIKQHVYILTCIAMSALYFVVSGINFWMTKIGVDHIGINERTFYFIFTLQVSTGMSFGIISGSYLIDQIIYHYPEHPLLVDIVLIIYTTFAIIIGIILILFQISIVYGFCIFILIFSGASIVPTVVLQSVAYLPYNLKPVGSLFFMCQYQIFGYMFGIIMPGVAKDIFKSYTAALCVIYLPGFITLFSLLSIFYIKLNKIKTKKLKIKC</sequence>
<organism evidence="10">
    <name type="scientific">Theileria annulata</name>
    <dbReference type="NCBI Taxonomy" id="5874"/>
    <lineage>
        <taxon>Eukaryota</taxon>
        <taxon>Sar</taxon>
        <taxon>Alveolata</taxon>
        <taxon>Apicomplexa</taxon>
        <taxon>Aconoidasida</taxon>
        <taxon>Piroplasmida</taxon>
        <taxon>Theileriidae</taxon>
        <taxon>Theileria</taxon>
    </lineage>
</organism>
<proteinExistence type="inferred from homology"/>
<dbReference type="EMBL" id="UIVT01000003">
    <property type="protein sequence ID" value="SVP93482.1"/>
    <property type="molecule type" value="Genomic_DNA"/>
</dbReference>
<dbReference type="GO" id="GO:0016020">
    <property type="term" value="C:membrane"/>
    <property type="evidence" value="ECO:0007669"/>
    <property type="project" value="UniProtKB-SubCell"/>
</dbReference>
<reference evidence="10" key="1">
    <citation type="submission" date="2018-07" db="EMBL/GenBank/DDBJ databases">
        <authorList>
            <person name="Quirk P.G."/>
            <person name="Krulwich T.A."/>
        </authorList>
    </citation>
    <scope>NUCLEOTIDE SEQUENCE</scope>
    <source>
        <strain evidence="10">Anand</strain>
    </source>
</reference>
<dbReference type="GO" id="GO:0022857">
    <property type="term" value="F:transmembrane transporter activity"/>
    <property type="evidence" value="ECO:0007669"/>
    <property type="project" value="InterPro"/>
</dbReference>
<evidence type="ECO:0000256" key="3">
    <source>
        <dbReference type="ARBA" id="ARBA00022692"/>
    </source>
</evidence>
<feature type="transmembrane region" description="Helical" evidence="7">
    <location>
        <begin position="341"/>
        <end position="363"/>
    </location>
</feature>
<feature type="transmembrane region" description="Helical" evidence="7">
    <location>
        <begin position="124"/>
        <end position="145"/>
    </location>
</feature>
<keyword evidence="5 7" id="KW-0472">Membrane</keyword>
<feature type="transmembrane region" description="Helical" evidence="7">
    <location>
        <begin position="30"/>
        <end position="50"/>
    </location>
</feature>
<evidence type="ECO:0000256" key="2">
    <source>
        <dbReference type="ARBA" id="ARBA00022448"/>
    </source>
</evidence>
<feature type="transmembrane region" description="Helical" evidence="7">
    <location>
        <begin position="505"/>
        <end position="530"/>
    </location>
</feature>
<dbReference type="AlphaFoldDB" id="A0A3B0MVN5"/>
<evidence type="ECO:0000256" key="4">
    <source>
        <dbReference type="ARBA" id="ARBA00022989"/>
    </source>
</evidence>
<dbReference type="SUPFAM" id="SSF103473">
    <property type="entry name" value="MFS general substrate transporter"/>
    <property type="match status" value="1"/>
</dbReference>
<dbReference type="VEuPathDB" id="PiroplasmaDB:TA04005"/>
<feature type="transmembrane region" description="Helical" evidence="7">
    <location>
        <begin position="188"/>
        <end position="209"/>
    </location>
</feature>
<feature type="transmembrane region" description="Helical" evidence="7">
    <location>
        <begin position="157"/>
        <end position="176"/>
    </location>
</feature>
<feature type="transmembrane region" description="Helical" evidence="7">
    <location>
        <begin position="70"/>
        <end position="93"/>
    </location>
</feature>
<evidence type="ECO:0000256" key="1">
    <source>
        <dbReference type="ARBA" id="ARBA00004141"/>
    </source>
</evidence>
<dbReference type="Pfam" id="PF07690">
    <property type="entry name" value="MFS_1"/>
    <property type="match status" value="1"/>
</dbReference>
<feature type="transmembrane region" description="Helical" evidence="7">
    <location>
        <begin position="478"/>
        <end position="499"/>
    </location>
</feature>
<dbReference type="EMBL" id="UIVS01000003">
    <property type="protein sequence ID" value="SVP92677.1"/>
    <property type="molecule type" value="Genomic_DNA"/>
</dbReference>
<comment type="subcellular location">
    <subcellularLocation>
        <location evidence="1">Membrane</location>
        <topology evidence="1">Multi-pass membrane protein</topology>
    </subcellularLocation>
</comment>
<keyword evidence="4 7" id="KW-1133">Transmembrane helix</keyword>
<dbReference type="InterPro" id="IPR036259">
    <property type="entry name" value="MFS_trans_sf"/>
</dbReference>
<feature type="transmembrane region" description="Helical" evidence="7">
    <location>
        <begin position="100"/>
        <end position="118"/>
    </location>
</feature>
<dbReference type="PANTHER" id="PTHR23505">
    <property type="entry name" value="SPINSTER"/>
    <property type="match status" value="1"/>
</dbReference>
<dbReference type="InterPro" id="IPR044770">
    <property type="entry name" value="MFS_spinster-like"/>
</dbReference>
<gene>
    <name evidence="10" type="ORF">TAT_000247500</name>
    <name evidence="9" type="ORF">TAV_000247500</name>
</gene>
<dbReference type="Gene3D" id="1.20.1250.20">
    <property type="entry name" value="MFS general substrate transporter like domains"/>
    <property type="match status" value="2"/>
</dbReference>
<dbReference type="InterPro" id="IPR020846">
    <property type="entry name" value="MFS_dom"/>
</dbReference>
<keyword evidence="2" id="KW-0813">Transport</keyword>
<dbReference type="PANTHER" id="PTHR23505:SF9">
    <property type="entry name" value="PROTEIN, PUTATIVE-RELATED"/>
    <property type="match status" value="1"/>
</dbReference>
<evidence type="ECO:0000313" key="9">
    <source>
        <dbReference type="EMBL" id="SVP92677.1"/>
    </source>
</evidence>
<evidence type="ECO:0000259" key="8">
    <source>
        <dbReference type="PROSITE" id="PS50850"/>
    </source>
</evidence>
<dbReference type="InterPro" id="IPR011701">
    <property type="entry name" value="MFS"/>
</dbReference>
<comment type="similarity">
    <text evidence="6">Belongs to the major facilitator superfamily. Spinster (TC 2.A.1.49) family.</text>
</comment>
<evidence type="ECO:0000256" key="7">
    <source>
        <dbReference type="SAM" id="Phobius"/>
    </source>
</evidence>
<dbReference type="PROSITE" id="PS50850">
    <property type="entry name" value="MFS"/>
    <property type="match status" value="1"/>
</dbReference>
<keyword evidence="3 7" id="KW-0812">Transmembrane</keyword>
<accession>A0A3B0MVN5</accession>
<feature type="transmembrane region" description="Helical" evidence="7">
    <location>
        <begin position="441"/>
        <end position="466"/>
    </location>
</feature>
<feature type="domain" description="Major facilitator superfamily (MFS) profile" evidence="8">
    <location>
        <begin position="34"/>
        <end position="535"/>
    </location>
</feature>
<feature type="transmembrane region" description="Helical" evidence="7">
    <location>
        <begin position="378"/>
        <end position="401"/>
    </location>
</feature>
<feature type="transmembrane region" description="Helical" evidence="7">
    <location>
        <begin position="413"/>
        <end position="435"/>
    </location>
</feature>
<evidence type="ECO:0000256" key="5">
    <source>
        <dbReference type="ARBA" id="ARBA00023136"/>
    </source>
</evidence>
<evidence type="ECO:0000256" key="6">
    <source>
        <dbReference type="ARBA" id="ARBA00024338"/>
    </source>
</evidence>